<evidence type="ECO:0000256" key="4">
    <source>
        <dbReference type="ARBA" id="ARBA00022679"/>
    </source>
</evidence>
<dbReference type="SUPFAM" id="SSF53448">
    <property type="entry name" value="Nucleotide-diphospho-sugar transferases"/>
    <property type="match status" value="1"/>
</dbReference>
<feature type="domain" description="Subtilisin-like protease fibronectin type-III" evidence="16">
    <location>
        <begin position="618"/>
        <end position="709"/>
    </location>
</feature>
<evidence type="ECO:0000313" key="17">
    <source>
        <dbReference type="EMBL" id="KAL0371622.1"/>
    </source>
</evidence>
<evidence type="ECO:0000256" key="11">
    <source>
        <dbReference type="SAM" id="SignalP"/>
    </source>
</evidence>
<dbReference type="AlphaFoldDB" id="A0AAW2QUJ5"/>
<evidence type="ECO:0000256" key="3">
    <source>
        <dbReference type="ARBA" id="ARBA00022670"/>
    </source>
</evidence>
<dbReference type="InterPro" id="IPR000209">
    <property type="entry name" value="Peptidase_S8/S53_dom"/>
</dbReference>
<evidence type="ECO:0000256" key="6">
    <source>
        <dbReference type="ARBA" id="ARBA00022801"/>
    </source>
</evidence>
<dbReference type="Gene3D" id="3.40.50.200">
    <property type="entry name" value="Peptidase S8/S53 domain"/>
    <property type="match status" value="2"/>
</dbReference>
<dbReference type="Pfam" id="PF05922">
    <property type="entry name" value="Inhibitor_I9"/>
    <property type="match status" value="1"/>
</dbReference>
<dbReference type="FunFam" id="3.50.30.30:FF:000005">
    <property type="entry name" value="subtilisin-like protease SBT1.5"/>
    <property type="match status" value="1"/>
</dbReference>
<feature type="domain" description="PA" evidence="13">
    <location>
        <begin position="361"/>
        <end position="442"/>
    </location>
</feature>
<evidence type="ECO:0000259" key="12">
    <source>
        <dbReference type="Pfam" id="PF00082"/>
    </source>
</evidence>
<dbReference type="InterPro" id="IPR036852">
    <property type="entry name" value="Peptidase_S8/S53_dom_sf"/>
</dbReference>
<evidence type="ECO:0000259" key="16">
    <source>
        <dbReference type="Pfam" id="PF17766"/>
    </source>
</evidence>
<reference evidence="17" key="2">
    <citation type="journal article" date="2024" name="Plant">
        <title>Genomic evolution and insights into agronomic trait innovations of Sesamum species.</title>
        <authorList>
            <person name="Miao H."/>
            <person name="Wang L."/>
            <person name="Qu L."/>
            <person name="Liu H."/>
            <person name="Sun Y."/>
            <person name="Le M."/>
            <person name="Wang Q."/>
            <person name="Wei S."/>
            <person name="Zheng Y."/>
            <person name="Lin W."/>
            <person name="Duan Y."/>
            <person name="Cao H."/>
            <person name="Xiong S."/>
            <person name="Wang X."/>
            <person name="Wei L."/>
            <person name="Li C."/>
            <person name="Ma Q."/>
            <person name="Ju M."/>
            <person name="Zhao R."/>
            <person name="Li G."/>
            <person name="Mu C."/>
            <person name="Tian Q."/>
            <person name="Mei H."/>
            <person name="Zhang T."/>
            <person name="Gao T."/>
            <person name="Zhang H."/>
        </authorList>
    </citation>
    <scope>NUCLEOTIDE SEQUENCE</scope>
    <source>
        <strain evidence="17">KEN8</strain>
    </source>
</reference>
<dbReference type="Pfam" id="PF17766">
    <property type="entry name" value="fn3_6"/>
    <property type="match status" value="1"/>
</dbReference>
<comment type="similarity">
    <text evidence="1">Belongs to the glycosyltransferase 64 family.</text>
</comment>
<sequence>MAETPLKWGLLLLVSSYLAATIVASTPNSSLAKKTYIVYMDKWAKPQEFSDHKQWYSSMIKSVASSRTERRDDADEDDDRIIYNYQTAFHGVAAQLSEEEVEKLQEQEGVMAVFPETVYHLHTTRSPLFLGLEREDSTSAFTDKLSDYDVVVGVLDTGIWPESPSFNDTGMSKIPAHWKGTCETGRGFSRHNCNRKIVGARVFYRGYEAASGKINEQEEFKSPRDQDGHGTHTAATVAGSPVRGANLLGYAYGTARGMAPGARIAAYKVCWTGGGGVSSYYRDSLSIGAFGAMERGVLISCSAGNGGPDPISLTNVSPWVTTVGASTMDRDFPATIKLGTGKFFTGASLYKGKRNLAVNKQYPLVYHGSNSSNLTPSSMCLEGTLDRHSVAGKIVICDRGISPRVQKGQVVKDAGGVGMILSNTAVNGEELVADCHLLPAVAAISRSGGFFLPGPNILSLEILKPDMIAPGVNILAAWTGELGPSSLPSDHRRTKFNILSGTSMSCPHVSGVAALIKSRHPDWSPAAIKSALMTTAYVHDNTQSPLTDASTVTPSTPYDHGAGHINPLKALDPGLVYDIGAQEYFEFLCAQGLTASELQVFSKFSNRTCHHALANSGDLNYPAISAVFPENTNTTVLTLHRTVTNVGPPVSSYHVVISSFKGASVKVEPSKLDFTGNRKKMTYKITFTTKSRQSAPEFGSIIWKDGVHRFPHRKQDLYQGRLLDGLLKMSTLIAIREASLSGNGGDYSPAKEKAANRGVYGARSTLLHRRLRLLVGGAKYKLMLLFCLVTAVYLLSSKISPFMGWNPHYPSSVSSPSRGGYTVLINTWKRNTLLKQSVAHYASCLMLGIFRSHHLGGYTVLINTWKRNTLLKQSVAHYASCQGTDAIHVVWSEVDPPSYKLRDYLKKMVQKKSQTAHKPNLRFDLNEEDNLNNRFKPIQDLRTDAIFSVDDDVIVPCQTLDFAFTVWQTAPLTMVGFVPRMHWLNEEVSCLLLVILCSSVSDVVDLGEEKPIVEGCKRILSRRCEDARINSENHVMAAALFANRNCEDIAMSLLVANATEAPPIWVKGKIYEIGSSGISSLKDHSDKRNKCLNDFVSLYGAMPLVSTNAKAVDARHEWFCYTFCGTLITGCRAETNELRSICLEALIFIRNAILDVGCIGWLDGVHVHHFCTDNTCSDGMVACVTHFFSPTDCRPCELLGLAQSNPTSLHPVRVYEPLLQWPILL</sequence>
<comment type="similarity">
    <text evidence="2 10">Belongs to the peptidase S8 family.</text>
</comment>
<dbReference type="PANTHER" id="PTHR10795">
    <property type="entry name" value="PROPROTEIN CONVERTASE SUBTILISIN/KEXIN"/>
    <property type="match status" value="1"/>
</dbReference>
<comment type="caution">
    <text evidence="17">The sequence shown here is derived from an EMBL/GenBank/DDBJ whole genome shotgun (WGS) entry which is preliminary data.</text>
</comment>
<dbReference type="CDD" id="cd04852">
    <property type="entry name" value="Peptidases_S8_3"/>
    <property type="match status" value="1"/>
</dbReference>
<evidence type="ECO:0000256" key="7">
    <source>
        <dbReference type="ARBA" id="ARBA00022825"/>
    </source>
</evidence>
<protein>
    <submittedName>
        <fullName evidence="17">Subtilisin-like protease SBT1.3</fullName>
    </submittedName>
</protein>
<dbReference type="InterPro" id="IPR003137">
    <property type="entry name" value="PA_domain"/>
</dbReference>
<feature type="signal peptide" evidence="11">
    <location>
        <begin position="1"/>
        <end position="24"/>
    </location>
</feature>
<dbReference type="EMBL" id="JACGWM010000005">
    <property type="protein sequence ID" value="KAL0371622.1"/>
    <property type="molecule type" value="Genomic_DNA"/>
</dbReference>
<keyword evidence="7 10" id="KW-0720">Serine protease</keyword>
<evidence type="ECO:0000256" key="10">
    <source>
        <dbReference type="PROSITE-ProRule" id="PRU01240"/>
    </source>
</evidence>
<keyword evidence="5 11" id="KW-0732">Signal</keyword>
<dbReference type="InterPro" id="IPR023828">
    <property type="entry name" value="Peptidase_S8_Ser-AS"/>
</dbReference>
<reference evidence="17" key="1">
    <citation type="submission" date="2020-06" db="EMBL/GenBank/DDBJ databases">
        <authorList>
            <person name="Li T."/>
            <person name="Hu X."/>
            <person name="Zhang T."/>
            <person name="Song X."/>
            <person name="Zhang H."/>
            <person name="Dai N."/>
            <person name="Sheng W."/>
            <person name="Hou X."/>
            <person name="Wei L."/>
        </authorList>
    </citation>
    <scope>NUCLEOTIDE SEQUENCE</scope>
    <source>
        <strain evidence="17">KEN8</strain>
        <tissue evidence="17">Leaf</tissue>
    </source>
</reference>
<evidence type="ECO:0000256" key="5">
    <source>
        <dbReference type="ARBA" id="ARBA00022729"/>
    </source>
</evidence>
<gene>
    <name evidence="17" type="ORF">Scaly_0843800</name>
</gene>
<dbReference type="Gene3D" id="2.60.40.2310">
    <property type="match status" value="1"/>
</dbReference>
<dbReference type="InterPro" id="IPR034197">
    <property type="entry name" value="Peptidases_S8_3"/>
</dbReference>
<dbReference type="InterPro" id="IPR037045">
    <property type="entry name" value="S8pro/Inhibitor_I9_sf"/>
</dbReference>
<dbReference type="PROSITE" id="PS51892">
    <property type="entry name" value="SUBTILASE"/>
    <property type="match status" value="1"/>
</dbReference>
<dbReference type="GO" id="GO:0016757">
    <property type="term" value="F:glycosyltransferase activity"/>
    <property type="evidence" value="ECO:0007669"/>
    <property type="project" value="InterPro"/>
</dbReference>
<dbReference type="GO" id="GO:0006508">
    <property type="term" value="P:proteolysis"/>
    <property type="evidence" value="ECO:0007669"/>
    <property type="project" value="UniProtKB-KW"/>
</dbReference>
<keyword evidence="3 10" id="KW-0645">Protease</keyword>
<organism evidence="17">
    <name type="scientific">Sesamum calycinum</name>
    <dbReference type="NCBI Taxonomy" id="2727403"/>
    <lineage>
        <taxon>Eukaryota</taxon>
        <taxon>Viridiplantae</taxon>
        <taxon>Streptophyta</taxon>
        <taxon>Embryophyta</taxon>
        <taxon>Tracheophyta</taxon>
        <taxon>Spermatophyta</taxon>
        <taxon>Magnoliopsida</taxon>
        <taxon>eudicotyledons</taxon>
        <taxon>Gunneridae</taxon>
        <taxon>Pentapetalae</taxon>
        <taxon>asterids</taxon>
        <taxon>lamiids</taxon>
        <taxon>Lamiales</taxon>
        <taxon>Pedaliaceae</taxon>
        <taxon>Sesamum</taxon>
    </lineage>
</organism>
<dbReference type="InterPro" id="IPR010259">
    <property type="entry name" value="S8pro/Inhibitor_I9"/>
</dbReference>
<dbReference type="InterPro" id="IPR029044">
    <property type="entry name" value="Nucleotide-diphossugar_trans"/>
</dbReference>
<keyword evidence="8" id="KW-1015">Disulfide bond</keyword>
<dbReference type="Pfam" id="PF00082">
    <property type="entry name" value="Peptidase_S8"/>
    <property type="match status" value="1"/>
</dbReference>
<dbReference type="Pfam" id="PF09258">
    <property type="entry name" value="Glyco_transf_64"/>
    <property type="match status" value="1"/>
</dbReference>
<keyword evidence="6 10" id="KW-0378">Hydrolase</keyword>
<evidence type="ECO:0000256" key="8">
    <source>
        <dbReference type="ARBA" id="ARBA00023157"/>
    </source>
</evidence>
<feature type="chain" id="PRO_5043901442" evidence="11">
    <location>
        <begin position="25"/>
        <end position="1225"/>
    </location>
</feature>
<dbReference type="SUPFAM" id="SSF54897">
    <property type="entry name" value="Protease propeptides/inhibitors"/>
    <property type="match status" value="1"/>
</dbReference>
<dbReference type="InterPro" id="IPR015500">
    <property type="entry name" value="Peptidase_S8_subtilisin-rel"/>
</dbReference>
<dbReference type="PRINTS" id="PR00723">
    <property type="entry name" value="SUBTILISIN"/>
</dbReference>
<feature type="domain" description="Glycosyl transferase 64" evidence="15">
    <location>
        <begin position="858"/>
        <end position="1111"/>
    </location>
</feature>
<name>A0AAW2QUJ5_9LAMI</name>
<dbReference type="SUPFAM" id="SSF52743">
    <property type="entry name" value="Subtilisin-like"/>
    <property type="match status" value="1"/>
</dbReference>
<dbReference type="CDD" id="cd02120">
    <property type="entry name" value="PA_subtilisin_like"/>
    <property type="match status" value="1"/>
</dbReference>
<evidence type="ECO:0000259" key="14">
    <source>
        <dbReference type="Pfam" id="PF05922"/>
    </source>
</evidence>
<dbReference type="Gene3D" id="3.30.70.80">
    <property type="entry name" value="Peptidase S8 propeptide/proteinase inhibitor I9"/>
    <property type="match status" value="1"/>
</dbReference>
<dbReference type="InterPro" id="IPR015338">
    <property type="entry name" value="GT64_dom"/>
</dbReference>
<evidence type="ECO:0000259" key="15">
    <source>
        <dbReference type="Pfam" id="PF09258"/>
    </source>
</evidence>
<proteinExistence type="inferred from homology"/>
<accession>A0AAW2QUJ5</accession>
<keyword evidence="4" id="KW-0808">Transferase</keyword>
<evidence type="ECO:0000256" key="2">
    <source>
        <dbReference type="ARBA" id="ARBA00011073"/>
    </source>
</evidence>
<dbReference type="PROSITE" id="PS00138">
    <property type="entry name" value="SUBTILASE_SER"/>
    <property type="match status" value="1"/>
</dbReference>
<dbReference type="Gene3D" id="3.90.550.10">
    <property type="entry name" value="Spore Coat Polysaccharide Biosynthesis Protein SpsA, Chain A"/>
    <property type="match status" value="2"/>
</dbReference>
<dbReference type="GO" id="GO:0016020">
    <property type="term" value="C:membrane"/>
    <property type="evidence" value="ECO:0007669"/>
    <property type="project" value="InterPro"/>
</dbReference>
<dbReference type="GO" id="GO:0004252">
    <property type="term" value="F:serine-type endopeptidase activity"/>
    <property type="evidence" value="ECO:0007669"/>
    <property type="project" value="UniProtKB-UniRule"/>
</dbReference>
<dbReference type="FunFam" id="3.30.70.80:FF:000003">
    <property type="entry name" value="Subtilisin-like protease SBT1.9"/>
    <property type="match status" value="1"/>
</dbReference>
<feature type="active site" description="Charge relay system" evidence="9 10">
    <location>
        <position position="503"/>
    </location>
</feature>
<evidence type="ECO:0000259" key="13">
    <source>
        <dbReference type="Pfam" id="PF02225"/>
    </source>
</evidence>
<evidence type="ECO:0000256" key="9">
    <source>
        <dbReference type="PIRSR" id="PIRSR615500-1"/>
    </source>
</evidence>
<dbReference type="Pfam" id="PF02225">
    <property type="entry name" value="PA"/>
    <property type="match status" value="1"/>
</dbReference>
<evidence type="ECO:0000256" key="1">
    <source>
        <dbReference type="ARBA" id="ARBA00008700"/>
    </source>
</evidence>
<feature type="active site" description="Charge relay system" evidence="9 10">
    <location>
        <position position="229"/>
    </location>
</feature>
<feature type="domain" description="Inhibitor I9" evidence="14">
    <location>
        <begin position="35"/>
        <end position="122"/>
    </location>
</feature>
<feature type="domain" description="Peptidase S8/S53" evidence="12">
    <location>
        <begin position="149"/>
        <end position="542"/>
    </location>
</feature>
<dbReference type="InterPro" id="IPR041469">
    <property type="entry name" value="Subtilisin-like_FN3"/>
</dbReference>
<dbReference type="InterPro" id="IPR045051">
    <property type="entry name" value="SBT"/>
</dbReference>
<dbReference type="Gene3D" id="3.50.30.30">
    <property type="match status" value="1"/>
</dbReference>
<feature type="active site" description="Charge relay system" evidence="9 10">
    <location>
        <position position="156"/>
    </location>
</feature>